<comment type="catalytic activity">
    <reaction evidence="11">
        <text>8-oxo-GTP + H2O = 8-oxo-GMP + diphosphate + H(+)</text>
        <dbReference type="Rhea" id="RHEA:67616"/>
        <dbReference type="ChEBI" id="CHEBI:15377"/>
        <dbReference type="ChEBI" id="CHEBI:15378"/>
        <dbReference type="ChEBI" id="CHEBI:33019"/>
        <dbReference type="ChEBI" id="CHEBI:143553"/>
        <dbReference type="ChEBI" id="CHEBI:145694"/>
    </reaction>
</comment>
<evidence type="ECO:0000256" key="3">
    <source>
        <dbReference type="ARBA" id="ARBA00022457"/>
    </source>
</evidence>
<dbReference type="GO" id="GO:0044715">
    <property type="term" value="F:8-oxo-dGDP phosphatase activity"/>
    <property type="evidence" value="ECO:0007669"/>
    <property type="project" value="TreeGrafter"/>
</dbReference>
<feature type="domain" description="Nudix hydrolase" evidence="18">
    <location>
        <begin position="1"/>
        <end position="125"/>
    </location>
</feature>
<evidence type="ECO:0000256" key="11">
    <source>
        <dbReference type="ARBA" id="ARBA00036904"/>
    </source>
</evidence>
<comment type="cofactor">
    <cofactor evidence="1">
        <name>Mg(2+)</name>
        <dbReference type="ChEBI" id="CHEBI:18420"/>
    </cofactor>
</comment>
<dbReference type="SUPFAM" id="SSF55811">
    <property type="entry name" value="Nudix"/>
    <property type="match status" value="1"/>
</dbReference>
<dbReference type="GO" id="GO:0008413">
    <property type="term" value="F:8-oxo-7,8-dihydroguanosine triphosphate pyrophosphatase activity"/>
    <property type="evidence" value="ECO:0007669"/>
    <property type="project" value="TreeGrafter"/>
</dbReference>
<sequence>MLEVTCAIIQNGQQLLICQRSEAMRLPLKWEFPGGKVENNETTEACIVREIKEELNLDVAVWKALNPVTHHYPEFSIRLYPFVCRLLGGELKLKEHKQALWVARSELRNFDWAAADRPVVDEVVHAAI</sequence>
<dbReference type="GO" id="GO:0006281">
    <property type="term" value="P:DNA repair"/>
    <property type="evidence" value="ECO:0007669"/>
    <property type="project" value="UniProtKB-KW"/>
</dbReference>
<dbReference type="OrthoDB" id="9810648at2"/>
<keyword evidence="3" id="KW-0515">Mutator protein</keyword>
<dbReference type="GO" id="GO:0046872">
    <property type="term" value="F:metal ion binding"/>
    <property type="evidence" value="ECO:0007669"/>
    <property type="project" value="UniProtKB-KW"/>
</dbReference>
<dbReference type="EC" id="3.6.1.55" evidence="12"/>
<keyword evidence="9" id="KW-0234">DNA repair</keyword>
<keyword evidence="8" id="KW-0460">Magnesium</keyword>
<dbReference type="GO" id="GO:0044716">
    <property type="term" value="F:8-oxo-GDP phosphatase activity"/>
    <property type="evidence" value="ECO:0007669"/>
    <property type="project" value="TreeGrafter"/>
</dbReference>
<comment type="catalytic activity">
    <reaction evidence="10">
        <text>8-oxo-dGTP + H2O = 8-oxo-dGMP + diphosphate + H(+)</text>
        <dbReference type="Rhea" id="RHEA:31575"/>
        <dbReference type="ChEBI" id="CHEBI:15377"/>
        <dbReference type="ChEBI" id="CHEBI:15378"/>
        <dbReference type="ChEBI" id="CHEBI:33019"/>
        <dbReference type="ChEBI" id="CHEBI:63224"/>
        <dbReference type="ChEBI" id="CHEBI:77896"/>
        <dbReference type="EC" id="3.6.1.55"/>
    </reaction>
</comment>
<dbReference type="InterPro" id="IPR020084">
    <property type="entry name" value="NUDIX_hydrolase_CS"/>
</dbReference>
<dbReference type="PRINTS" id="PR00502">
    <property type="entry name" value="NUDIXFAMILY"/>
</dbReference>
<keyword evidence="4" id="KW-0235">DNA replication</keyword>
<evidence type="ECO:0000256" key="1">
    <source>
        <dbReference type="ARBA" id="ARBA00001946"/>
    </source>
</evidence>
<dbReference type="Pfam" id="PF00293">
    <property type="entry name" value="NUDIX"/>
    <property type="match status" value="1"/>
</dbReference>
<dbReference type="GO" id="GO:0035539">
    <property type="term" value="F:8-oxo-7,8-dihydrodeoxyguanosine triphosphate pyrophosphatase activity"/>
    <property type="evidence" value="ECO:0007669"/>
    <property type="project" value="UniProtKB-EC"/>
</dbReference>
<evidence type="ECO:0000256" key="17">
    <source>
        <dbReference type="RuleBase" id="RU003476"/>
    </source>
</evidence>
<evidence type="ECO:0000313" key="20">
    <source>
        <dbReference type="Proteomes" id="UP000190541"/>
    </source>
</evidence>
<evidence type="ECO:0000259" key="18">
    <source>
        <dbReference type="PROSITE" id="PS51462"/>
    </source>
</evidence>
<dbReference type="PROSITE" id="PS51462">
    <property type="entry name" value="NUDIX"/>
    <property type="match status" value="1"/>
</dbReference>
<dbReference type="Gene3D" id="3.90.79.10">
    <property type="entry name" value="Nucleoside Triphosphate Pyrophosphohydrolase"/>
    <property type="match status" value="1"/>
</dbReference>
<evidence type="ECO:0000256" key="7">
    <source>
        <dbReference type="ARBA" id="ARBA00022801"/>
    </source>
</evidence>
<dbReference type="PANTHER" id="PTHR47707">
    <property type="entry name" value="8-OXO-DGTP DIPHOSPHATASE"/>
    <property type="match status" value="1"/>
</dbReference>
<evidence type="ECO:0000256" key="6">
    <source>
        <dbReference type="ARBA" id="ARBA00022763"/>
    </source>
</evidence>
<dbReference type="GO" id="GO:0006260">
    <property type="term" value="P:DNA replication"/>
    <property type="evidence" value="ECO:0007669"/>
    <property type="project" value="UniProtKB-KW"/>
</dbReference>
<evidence type="ECO:0000256" key="12">
    <source>
        <dbReference type="ARBA" id="ARBA00038905"/>
    </source>
</evidence>
<keyword evidence="7 17" id="KW-0378">Hydrolase</keyword>
<dbReference type="InterPro" id="IPR000086">
    <property type="entry name" value="NUDIX_hydrolase_dom"/>
</dbReference>
<name>A0A1T5F5X4_9SPHI</name>
<gene>
    <name evidence="19" type="ORF">SAMN05660226_03799</name>
</gene>
<dbReference type="InterPro" id="IPR047127">
    <property type="entry name" value="MutT-like"/>
</dbReference>
<dbReference type="PROSITE" id="PS00893">
    <property type="entry name" value="NUDIX_BOX"/>
    <property type="match status" value="1"/>
</dbReference>
<evidence type="ECO:0000313" key="19">
    <source>
        <dbReference type="EMBL" id="SKB91562.1"/>
    </source>
</evidence>
<dbReference type="InterPro" id="IPR015797">
    <property type="entry name" value="NUDIX_hydrolase-like_dom_sf"/>
</dbReference>
<evidence type="ECO:0000256" key="13">
    <source>
        <dbReference type="ARBA" id="ARBA00040794"/>
    </source>
</evidence>
<proteinExistence type="inferred from homology"/>
<evidence type="ECO:0000256" key="10">
    <source>
        <dbReference type="ARBA" id="ARBA00035861"/>
    </source>
</evidence>
<dbReference type="CDD" id="cd03425">
    <property type="entry name" value="NUDIX_MutT_NudA_like"/>
    <property type="match status" value="1"/>
</dbReference>
<dbReference type="InterPro" id="IPR020476">
    <property type="entry name" value="Nudix_hydrolase"/>
</dbReference>
<evidence type="ECO:0000256" key="2">
    <source>
        <dbReference type="ARBA" id="ARBA00005582"/>
    </source>
</evidence>
<keyword evidence="5" id="KW-0479">Metal-binding</keyword>
<dbReference type="RefSeq" id="WP_079718423.1">
    <property type="nucleotide sequence ID" value="NZ_FUYS01000013.1"/>
</dbReference>
<evidence type="ECO:0000256" key="15">
    <source>
        <dbReference type="ARBA" id="ARBA00041979"/>
    </source>
</evidence>
<accession>A0A1T5F5X4</accession>
<dbReference type="Proteomes" id="UP000190541">
    <property type="component" value="Unassembled WGS sequence"/>
</dbReference>
<protein>
    <recommendedName>
        <fullName evidence="13">8-oxo-dGTP diphosphatase</fullName>
        <ecNumber evidence="12">3.6.1.55</ecNumber>
    </recommendedName>
    <alternativeName>
        <fullName evidence="16">7,8-dihydro-8-oxoguanine-triphosphatase</fullName>
    </alternativeName>
    <alternativeName>
        <fullName evidence="15">Mutator protein MutT</fullName>
    </alternativeName>
    <alternativeName>
        <fullName evidence="14">dGTP pyrophosphohydrolase</fullName>
    </alternativeName>
</protein>
<evidence type="ECO:0000256" key="14">
    <source>
        <dbReference type="ARBA" id="ARBA00041592"/>
    </source>
</evidence>
<evidence type="ECO:0000256" key="9">
    <source>
        <dbReference type="ARBA" id="ARBA00023204"/>
    </source>
</evidence>
<comment type="similarity">
    <text evidence="2 17">Belongs to the Nudix hydrolase family.</text>
</comment>
<dbReference type="PANTHER" id="PTHR47707:SF1">
    <property type="entry name" value="NUDIX HYDROLASE FAMILY PROTEIN"/>
    <property type="match status" value="1"/>
</dbReference>
<dbReference type="EMBL" id="FUYS01000013">
    <property type="protein sequence ID" value="SKB91562.1"/>
    <property type="molecule type" value="Genomic_DNA"/>
</dbReference>
<dbReference type="STRING" id="623280.SAMN05660226_03799"/>
<evidence type="ECO:0000256" key="4">
    <source>
        <dbReference type="ARBA" id="ARBA00022705"/>
    </source>
</evidence>
<dbReference type="AlphaFoldDB" id="A0A1T5F5X4"/>
<evidence type="ECO:0000256" key="8">
    <source>
        <dbReference type="ARBA" id="ARBA00022842"/>
    </source>
</evidence>
<evidence type="ECO:0000256" key="16">
    <source>
        <dbReference type="ARBA" id="ARBA00042798"/>
    </source>
</evidence>
<keyword evidence="20" id="KW-1185">Reference proteome</keyword>
<reference evidence="19 20" key="1">
    <citation type="submission" date="2017-02" db="EMBL/GenBank/DDBJ databases">
        <authorList>
            <person name="Peterson S.W."/>
        </authorList>
    </citation>
    <scope>NUCLEOTIDE SEQUENCE [LARGE SCALE GENOMIC DNA]</scope>
    <source>
        <strain evidence="19 20">DSM 22899</strain>
    </source>
</reference>
<keyword evidence="6" id="KW-0227">DNA damage</keyword>
<organism evidence="19 20">
    <name type="scientific">Parapedobacter luteus</name>
    <dbReference type="NCBI Taxonomy" id="623280"/>
    <lineage>
        <taxon>Bacteria</taxon>
        <taxon>Pseudomonadati</taxon>
        <taxon>Bacteroidota</taxon>
        <taxon>Sphingobacteriia</taxon>
        <taxon>Sphingobacteriales</taxon>
        <taxon>Sphingobacteriaceae</taxon>
        <taxon>Parapedobacter</taxon>
    </lineage>
</organism>
<evidence type="ECO:0000256" key="5">
    <source>
        <dbReference type="ARBA" id="ARBA00022723"/>
    </source>
</evidence>